<dbReference type="RefSeq" id="WP_358358477.1">
    <property type="nucleotide sequence ID" value="NZ_JBEZFP010000079.1"/>
</dbReference>
<reference evidence="1 2" key="1">
    <citation type="submission" date="2024-06" db="EMBL/GenBank/DDBJ databases">
        <title>The Natural Products Discovery Center: Release of the First 8490 Sequenced Strains for Exploring Actinobacteria Biosynthetic Diversity.</title>
        <authorList>
            <person name="Kalkreuter E."/>
            <person name="Kautsar S.A."/>
            <person name="Yang D."/>
            <person name="Bader C.D."/>
            <person name="Teijaro C.N."/>
            <person name="Fluegel L."/>
            <person name="Davis C.M."/>
            <person name="Simpson J.R."/>
            <person name="Lauterbach L."/>
            <person name="Steele A.D."/>
            <person name="Gui C."/>
            <person name="Meng S."/>
            <person name="Li G."/>
            <person name="Viehrig K."/>
            <person name="Ye F."/>
            <person name="Su P."/>
            <person name="Kiefer A.F."/>
            <person name="Nichols A."/>
            <person name="Cepeda A.J."/>
            <person name="Yan W."/>
            <person name="Fan B."/>
            <person name="Jiang Y."/>
            <person name="Adhikari A."/>
            <person name="Zheng C.-J."/>
            <person name="Schuster L."/>
            <person name="Cowan T.M."/>
            <person name="Smanski M.J."/>
            <person name="Chevrette M.G."/>
            <person name="De Carvalho L.P.S."/>
            <person name="Shen B."/>
        </authorList>
    </citation>
    <scope>NUCLEOTIDE SEQUENCE [LARGE SCALE GENOMIC DNA]</scope>
    <source>
        <strain evidence="1 2">NPDC048946</strain>
    </source>
</reference>
<evidence type="ECO:0000313" key="2">
    <source>
        <dbReference type="Proteomes" id="UP001551482"/>
    </source>
</evidence>
<evidence type="ECO:0000313" key="1">
    <source>
        <dbReference type="EMBL" id="MEU8137094.1"/>
    </source>
</evidence>
<name>A0ABV3DPL1_9ACTN</name>
<keyword evidence="2" id="KW-1185">Reference proteome</keyword>
<sequence>MSYLALRERGPSFDPAPAALPAHHYDHGAGLNILDGDGSVLVETVGTVMFGFTITNHPPPIGAKKDDD</sequence>
<comment type="caution">
    <text evidence="1">The sequence shown here is derived from an EMBL/GenBank/DDBJ whole genome shotgun (WGS) entry which is preliminary data.</text>
</comment>
<proteinExistence type="predicted"/>
<accession>A0ABV3DPL1</accession>
<dbReference type="Proteomes" id="UP001551482">
    <property type="component" value="Unassembled WGS sequence"/>
</dbReference>
<organism evidence="1 2">
    <name type="scientific">Streptodolium elevatio</name>
    <dbReference type="NCBI Taxonomy" id="3157996"/>
    <lineage>
        <taxon>Bacteria</taxon>
        <taxon>Bacillati</taxon>
        <taxon>Actinomycetota</taxon>
        <taxon>Actinomycetes</taxon>
        <taxon>Kitasatosporales</taxon>
        <taxon>Streptomycetaceae</taxon>
        <taxon>Streptodolium</taxon>
    </lineage>
</organism>
<protein>
    <submittedName>
        <fullName evidence="1">Uncharacterized protein</fullName>
    </submittedName>
</protein>
<gene>
    <name evidence="1" type="ORF">AB0C36_26710</name>
</gene>
<dbReference type="EMBL" id="JBEZFP010000079">
    <property type="protein sequence ID" value="MEU8137094.1"/>
    <property type="molecule type" value="Genomic_DNA"/>
</dbReference>